<dbReference type="PANTHER" id="PTHR15032:SF4">
    <property type="entry name" value="N-ACYL-PHOSPHATIDYLETHANOLAMINE-HYDROLYZING PHOSPHOLIPASE D"/>
    <property type="match status" value="1"/>
</dbReference>
<keyword evidence="2" id="KW-0472">Membrane</keyword>
<dbReference type="SUPFAM" id="SSF56281">
    <property type="entry name" value="Metallo-hydrolase/oxidoreductase"/>
    <property type="match status" value="1"/>
</dbReference>
<keyword evidence="2" id="KW-0812">Transmembrane</keyword>
<feature type="domain" description="Metallo-beta-lactamase" evidence="3">
    <location>
        <begin position="642"/>
        <end position="889"/>
    </location>
</feature>
<feature type="region of interest" description="Disordered" evidence="1">
    <location>
        <begin position="1106"/>
        <end position="1167"/>
    </location>
</feature>
<dbReference type="InterPro" id="IPR036866">
    <property type="entry name" value="RibonucZ/Hydroxyglut_hydro"/>
</dbReference>
<dbReference type="KEGG" id="bbes:BESB_043400"/>
<dbReference type="InterPro" id="IPR001279">
    <property type="entry name" value="Metallo-B-lactamas"/>
</dbReference>
<dbReference type="Proteomes" id="UP000224006">
    <property type="component" value="Chromosome III"/>
</dbReference>
<feature type="region of interest" description="Disordered" evidence="1">
    <location>
        <begin position="1040"/>
        <end position="1078"/>
    </location>
</feature>
<evidence type="ECO:0000256" key="2">
    <source>
        <dbReference type="SAM" id="Phobius"/>
    </source>
</evidence>
<feature type="region of interest" description="Disordered" evidence="1">
    <location>
        <begin position="1297"/>
        <end position="1333"/>
    </location>
</feature>
<protein>
    <recommendedName>
        <fullName evidence="3">Metallo-beta-lactamase domain-containing protein</fullName>
    </recommendedName>
</protein>
<dbReference type="Pfam" id="PF12706">
    <property type="entry name" value="Lactamase_B_2"/>
    <property type="match status" value="1"/>
</dbReference>
<gene>
    <name evidence="4" type="ORF">BESB_043400</name>
</gene>
<dbReference type="Gene3D" id="3.60.15.10">
    <property type="entry name" value="Ribonuclease Z/Hydroxyacylglutathione hydrolase-like"/>
    <property type="match status" value="1"/>
</dbReference>
<feature type="transmembrane region" description="Helical" evidence="2">
    <location>
        <begin position="303"/>
        <end position="323"/>
    </location>
</feature>
<dbReference type="PANTHER" id="PTHR15032">
    <property type="entry name" value="N-ACYL-PHOSPHATIDYLETHANOLAMINE-HYDROLYZING PHOSPHOLIPASE D"/>
    <property type="match status" value="1"/>
</dbReference>
<feature type="region of interest" description="Disordered" evidence="1">
    <location>
        <begin position="76"/>
        <end position="96"/>
    </location>
</feature>
<reference evidence="4 5" key="1">
    <citation type="submission" date="2017-09" db="EMBL/GenBank/DDBJ databases">
        <title>Genome sequencing of Besnoitia besnoiti strain Bb-Ger1.</title>
        <authorList>
            <person name="Schares G."/>
            <person name="Venepally P."/>
            <person name="Lorenzi H.A."/>
        </authorList>
    </citation>
    <scope>NUCLEOTIDE SEQUENCE [LARGE SCALE GENOMIC DNA]</scope>
    <source>
        <strain evidence="4 5">Bb-Ger1</strain>
    </source>
</reference>
<feature type="region of interest" description="Disordered" evidence="1">
    <location>
        <begin position="1"/>
        <end position="32"/>
    </location>
</feature>
<dbReference type="GO" id="GO:0005737">
    <property type="term" value="C:cytoplasm"/>
    <property type="evidence" value="ECO:0007669"/>
    <property type="project" value="TreeGrafter"/>
</dbReference>
<evidence type="ECO:0000259" key="3">
    <source>
        <dbReference type="Pfam" id="PF12706"/>
    </source>
</evidence>
<feature type="compositionally biased region" description="Basic and acidic residues" evidence="1">
    <location>
        <begin position="1066"/>
        <end position="1078"/>
    </location>
</feature>
<keyword evidence="5" id="KW-1185">Reference proteome</keyword>
<feature type="compositionally biased region" description="Basic and acidic residues" evidence="1">
    <location>
        <begin position="1146"/>
        <end position="1162"/>
    </location>
</feature>
<organism evidence="4 5">
    <name type="scientific">Besnoitia besnoiti</name>
    <name type="common">Apicomplexan protozoan</name>
    <dbReference type="NCBI Taxonomy" id="94643"/>
    <lineage>
        <taxon>Eukaryota</taxon>
        <taxon>Sar</taxon>
        <taxon>Alveolata</taxon>
        <taxon>Apicomplexa</taxon>
        <taxon>Conoidasida</taxon>
        <taxon>Coccidia</taxon>
        <taxon>Eucoccidiorida</taxon>
        <taxon>Eimeriorina</taxon>
        <taxon>Sarcocystidae</taxon>
        <taxon>Besnoitia</taxon>
    </lineage>
</organism>
<name>A0A2A9MCD4_BESBE</name>
<evidence type="ECO:0000313" key="4">
    <source>
        <dbReference type="EMBL" id="PFH36148.1"/>
    </source>
</evidence>
<accession>A0A2A9MCD4</accession>
<comment type="caution">
    <text evidence="4">The sequence shown here is derived from an EMBL/GenBank/DDBJ whole genome shotgun (WGS) entry which is preliminary data.</text>
</comment>
<dbReference type="RefSeq" id="XP_029220157.1">
    <property type="nucleotide sequence ID" value="XM_029362791.1"/>
</dbReference>
<dbReference type="GeneID" id="40309270"/>
<dbReference type="VEuPathDB" id="ToxoDB:BESB_043400"/>
<dbReference type="OrthoDB" id="332863at2759"/>
<feature type="compositionally biased region" description="Basic and acidic residues" evidence="1">
    <location>
        <begin position="81"/>
        <end position="96"/>
    </location>
</feature>
<keyword evidence="2" id="KW-1133">Transmembrane helix</keyword>
<feature type="compositionally biased region" description="Polar residues" evidence="1">
    <location>
        <begin position="1109"/>
        <end position="1121"/>
    </location>
</feature>
<dbReference type="STRING" id="94643.A0A2A9MCD4"/>
<evidence type="ECO:0000313" key="5">
    <source>
        <dbReference type="Proteomes" id="UP000224006"/>
    </source>
</evidence>
<evidence type="ECO:0000256" key="1">
    <source>
        <dbReference type="SAM" id="MobiDB-lite"/>
    </source>
</evidence>
<dbReference type="EMBL" id="NWUJ01000003">
    <property type="protein sequence ID" value="PFH36148.1"/>
    <property type="molecule type" value="Genomic_DNA"/>
</dbReference>
<feature type="compositionally biased region" description="Basic and acidic residues" evidence="1">
    <location>
        <begin position="1"/>
        <end position="23"/>
    </location>
</feature>
<sequence>MALWRETSRAARQCETEDEDRRALRSSRGISTGEEGAVKARFSSLSNVHNQVGFSPQRDKRNMRLKGNCRAGRARNKAGGRMRDAKEEMCRDDAGAPRRGRSLRRVLPVCYSSASSSGGACYAASLRGVGAQRRSFSVERVLLNQRREELERLAVERPGGDLLSMPELSHDASRGRRSSFPASFSFFEVETAAAIASGAGLNEALGKEARRSRAPCKARHVCSRFRLASPSSFLACRPHGGSEGAGLTSQLVCATDARKVKSSLSKFLFLPDVAGVETSSAFEKCVGERWRARGARKSASSSRFFLCLAAAAVVCVVLSLLLLRHRPSNPLLLLTRAAPFHEISTHWVTRFFLSSFSSLLVLLGVSSPPSILSGLRLPASKAAGRGLTRVGSAAGASPEWSSSPLTVSSLGLEATEEGEEGLASLFADDAEEAAFIEGLTAEELREFLRAEGWSEVPNVRERVLVLPDALPPLPRAGGGLFLRRHHHDFDGPPSPARPAVAASAVEAGRKLLTAPVYEEAKAVLAQAVREGHLTRAVRMHGHFLYPWPMFSAVEREILRLTADQVRWFPKWIKNHRHAQRIEQSVLDAFLPVVAPQFTDKYGGPGPARSSSASGGLAGEQSPGIRFTWLGHATALVNVDGLNILIDPMFDADLIGPYSEWLRSVMKYISALCGSLGERHRVPPCTYGSLPEVDVVLLSHNHPDHIMEHDVHAICTEHAKKFARTVWYVPEGVTAFLRQQGCASASIFEFTWGETRTISCHWRRGRRVCSDGMWSKRHVRSETYKITFTAGVHWAGRSPSKVDHNTSLWGGFAVAGPTHKFYYGGDTAYWRKDFDEYKKIGEILGPFHLAALPIGAYEPNEDLRYQHVKPSESLQMFRDVRAEVAVGVHWGTLRLSAEEFFDPMLDLECALLGVSEADCRRSAELRHRYVAAHALLTQLPKDLRAKHLVLGGNSDKRPAEQAAGAEEDFSLDDAVFALVDEDRRDGKAAGEEWMNQDNTLRVRNALERGLESTLLSSRSGSASVELYGTPWRSPTISARSVSAAKKDTVRGGTARVSSALEGGAAKGDSKKRGGERVEDASHLHDDDEFFDQENPWFAVVTSPGDAAELSVSSSEPAGSLTSLPPGAERGEEAEEGEWRSKTSQISEGRRGDKRGEPGAESKRSSARVEPLQAVARLGMLPSVPEQARMLAALLTKLERMMAPLSHPHRHASNIQRLLRSMKLQDAGILPDNDEWKMNLLTEAARFQTLFVGQSMQVEAIDGGHIRMTRSSGLQHVWPEAPEELYAFPSRFFASDGRSKRAHRLPEEADDGVTGPAWRGPRRDRSASGSGFDDVGLLI</sequence>
<proteinExistence type="predicted"/>